<accession>A0A5K7YW72</accession>
<sequence length="502" mass="55286">MPKAYPFVILYIILNAGAAFAGDAPVSDATQECLDCHAVYHPGIVADWKKSRHAAVTPKAAMAVGDLQRRMSGGKVPEALQATGVGCAECHTLRGDAHADTFEHNGYDIHVVVSPDDCATCHATERRQYSKNIMAMAEKNLSENTLYADLQRNILGAAEVTPDRVHFTPADDMTRADACYYCHGTRLRVTATEIRDTDAGELAFPVIAGWPNQGVGRVNLDGSRGACSACHTRHRFSIEMARKPYTCKECHVGPDVPAFKVYSASKHGNIFSSMNAGWDFDTVPWTLGEDIQAPTCATCHISLTVNADGDVINPRTHQMSDRLGWRIFGLIYAHPQPQSPDTTIIRNAAGLQLPTDLDGSLAADFLISADEIETRRTAMRRTCLACHDTSWVKGFFARLDNTIATSNRSVKAATQLMRSIWDQGYARGLAGGGSMFDQYIERRWSDVWLLYANNIRFVSAMAGGGDYGVFEDGRYHLTRAIMDMHDWQQTRDLIMEGKKGVK</sequence>
<dbReference type="KEGG" id="dalk:DSCA_52610"/>
<dbReference type="Gene3D" id="1.10.780.10">
    <property type="entry name" value="Hydroxylamine Oxidoreductase, Chain A, domain 1"/>
    <property type="match status" value="1"/>
</dbReference>
<evidence type="ECO:0000313" key="4">
    <source>
        <dbReference type="Proteomes" id="UP000427906"/>
    </source>
</evidence>
<dbReference type="PANTHER" id="PTHR35038:SF8">
    <property type="entry name" value="C-TYPE POLYHEME CYTOCHROME OMCC"/>
    <property type="match status" value="1"/>
</dbReference>
<dbReference type="Proteomes" id="UP000427906">
    <property type="component" value="Chromosome"/>
</dbReference>
<dbReference type="SUPFAM" id="SSF48695">
    <property type="entry name" value="Multiheme cytochromes"/>
    <property type="match status" value="2"/>
</dbReference>
<reference evidence="3 4" key="1">
    <citation type="submission" date="2019-11" db="EMBL/GenBank/DDBJ databases">
        <title>Comparative genomics of hydrocarbon-degrading Desulfosarcina strains.</title>
        <authorList>
            <person name="Watanabe M."/>
            <person name="Kojima H."/>
            <person name="Fukui M."/>
        </authorList>
    </citation>
    <scope>NUCLEOTIDE SEQUENCE [LARGE SCALE GENOMIC DNA]</scope>
    <source>
        <strain evidence="3 4">PL12</strain>
    </source>
</reference>
<protein>
    <submittedName>
        <fullName evidence="3">Uncharacterized protein</fullName>
    </submittedName>
</protein>
<feature type="signal peptide" evidence="2">
    <location>
        <begin position="1"/>
        <end position="21"/>
    </location>
</feature>
<name>A0A5K7YW72_9BACT</name>
<proteinExistence type="predicted"/>
<dbReference type="Gene3D" id="1.20.850.10">
    <property type="entry name" value="Hydroxylamine Oxidoreductase, Chain A, domain 2"/>
    <property type="match status" value="1"/>
</dbReference>
<dbReference type="InterPro" id="IPR036280">
    <property type="entry name" value="Multihaem_cyt_sf"/>
</dbReference>
<dbReference type="RefSeq" id="WP_155319189.1">
    <property type="nucleotide sequence ID" value="NZ_AP021874.1"/>
</dbReference>
<feature type="chain" id="PRO_5024379222" evidence="2">
    <location>
        <begin position="22"/>
        <end position="502"/>
    </location>
</feature>
<dbReference type="PANTHER" id="PTHR35038">
    <property type="entry name" value="DISSIMILATORY SULFITE REDUCTASE SIRA"/>
    <property type="match status" value="1"/>
</dbReference>
<keyword evidence="1 2" id="KW-0732">Signal</keyword>
<gene>
    <name evidence="3" type="ORF">DSCA_52610</name>
</gene>
<dbReference type="InterPro" id="IPR051829">
    <property type="entry name" value="Multiheme_Cytochr_ET"/>
</dbReference>
<evidence type="ECO:0000313" key="3">
    <source>
        <dbReference type="EMBL" id="BBO71331.1"/>
    </source>
</evidence>
<dbReference type="Pfam" id="PF13447">
    <property type="entry name" value="Multi-haem_cyto"/>
    <property type="match status" value="2"/>
</dbReference>
<dbReference type="OrthoDB" id="9814800at2"/>
<dbReference type="AlphaFoldDB" id="A0A5K7YW72"/>
<keyword evidence="4" id="KW-1185">Reference proteome</keyword>
<dbReference type="EMBL" id="AP021874">
    <property type="protein sequence ID" value="BBO71331.1"/>
    <property type="molecule type" value="Genomic_DNA"/>
</dbReference>
<evidence type="ECO:0000256" key="1">
    <source>
        <dbReference type="ARBA" id="ARBA00022729"/>
    </source>
</evidence>
<organism evidence="3 4">
    <name type="scientific">Desulfosarcina alkanivorans</name>
    <dbReference type="NCBI Taxonomy" id="571177"/>
    <lineage>
        <taxon>Bacteria</taxon>
        <taxon>Pseudomonadati</taxon>
        <taxon>Thermodesulfobacteriota</taxon>
        <taxon>Desulfobacteria</taxon>
        <taxon>Desulfobacterales</taxon>
        <taxon>Desulfosarcinaceae</taxon>
        <taxon>Desulfosarcina</taxon>
    </lineage>
</organism>
<evidence type="ECO:0000256" key="2">
    <source>
        <dbReference type="SAM" id="SignalP"/>
    </source>
</evidence>